<comment type="subunit">
    <text evidence="8">Monomer.</text>
</comment>
<keyword evidence="3 8" id="KW-0479">Metal-binding</keyword>
<dbReference type="Gene3D" id="3.90.550.10">
    <property type="entry name" value="Spore Coat Polysaccharide Biosynthesis Protein SpsA, Chain A"/>
    <property type="match status" value="1"/>
</dbReference>
<dbReference type="NCBIfam" id="TIGR02665">
    <property type="entry name" value="molyb_mobA"/>
    <property type="match status" value="1"/>
</dbReference>
<evidence type="ECO:0000256" key="6">
    <source>
        <dbReference type="ARBA" id="ARBA00023134"/>
    </source>
</evidence>
<feature type="binding site" evidence="8">
    <location>
        <position position="24"/>
    </location>
    <ligand>
        <name>GTP</name>
        <dbReference type="ChEBI" id="CHEBI:37565"/>
    </ligand>
</feature>
<evidence type="ECO:0000256" key="8">
    <source>
        <dbReference type="HAMAP-Rule" id="MF_00316"/>
    </source>
</evidence>
<evidence type="ECO:0000313" key="11">
    <source>
        <dbReference type="Proteomes" id="UP000278542"/>
    </source>
</evidence>
<gene>
    <name evidence="8" type="primary">mobA</name>
    <name evidence="10" type="ORF">DES39_1264</name>
</gene>
<evidence type="ECO:0000256" key="4">
    <source>
        <dbReference type="ARBA" id="ARBA00022741"/>
    </source>
</evidence>
<dbReference type="SUPFAM" id="SSF53448">
    <property type="entry name" value="Nucleotide-diphospho-sugar transferases"/>
    <property type="match status" value="1"/>
</dbReference>
<accession>A0A495RG52</accession>
<dbReference type="HAMAP" id="MF_00316">
    <property type="entry name" value="MobA"/>
    <property type="match status" value="1"/>
</dbReference>
<dbReference type="EC" id="2.7.7.77" evidence="8"/>
<evidence type="ECO:0000256" key="2">
    <source>
        <dbReference type="ARBA" id="ARBA00022679"/>
    </source>
</evidence>
<organism evidence="10 11">
    <name type="scientific">Orbus hercynius</name>
    <dbReference type="NCBI Taxonomy" id="593135"/>
    <lineage>
        <taxon>Bacteria</taxon>
        <taxon>Pseudomonadati</taxon>
        <taxon>Pseudomonadota</taxon>
        <taxon>Gammaproteobacteria</taxon>
        <taxon>Orbales</taxon>
        <taxon>Orbaceae</taxon>
        <taxon>Orbus</taxon>
    </lineage>
</organism>
<dbReference type="GO" id="GO:0005737">
    <property type="term" value="C:cytoplasm"/>
    <property type="evidence" value="ECO:0007669"/>
    <property type="project" value="UniProtKB-SubCell"/>
</dbReference>
<dbReference type="InterPro" id="IPR013482">
    <property type="entry name" value="Molybde_CF_guanTrfase"/>
</dbReference>
<dbReference type="GO" id="GO:0046872">
    <property type="term" value="F:metal ion binding"/>
    <property type="evidence" value="ECO:0007669"/>
    <property type="project" value="UniProtKB-KW"/>
</dbReference>
<keyword evidence="2 8" id="KW-0808">Transferase</keyword>
<dbReference type="GO" id="GO:0061603">
    <property type="term" value="F:molybdenum cofactor guanylyltransferase activity"/>
    <property type="evidence" value="ECO:0007669"/>
    <property type="project" value="UniProtKB-EC"/>
</dbReference>
<evidence type="ECO:0000313" key="10">
    <source>
        <dbReference type="EMBL" id="RKS85848.1"/>
    </source>
</evidence>
<keyword evidence="11" id="KW-1185">Reference proteome</keyword>
<comment type="caution">
    <text evidence="10">The sequence shown here is derived from an EMBL/GenBank/DDBJ whole genome shotgun (WGS) entry which is preliminary data.</text>
</comment>
<dbReference type="Proteomes" id="UP000278542">
    <property type="component" value="Unassembled WGS sequence"/>
</dbReference>
<proteinExistence type="inferred from homology"/>
<evidence type="ECO:0000259" key="9">
    <source>
        <dbReference type="Pfam" id="PF12804"/>
    </source>
</evidence>
<evidence type="ECO:0000256" key="3">
    <source>
        <dbReference type="ARBA" id="ARBA00022723"/>
    </source>
</evidence>
<evidence type="ECO:0000256" key="7">
    <source>
        <dbReference type="ARBA" id="ARBA00023150"/>
    </source>
</evidence>
<dbReference type="RefSeq" id="WP_121144942.1">
    <property type="nucleotide sequence ID" value="NZ_RBWY01000002.1"/>
</dbReference>
<dbReference type="EMBL" id="RBWY01000002">
    <property type="protein sequence ID" value="RKS85848.1"/>
    <property type="molecule type" value="Genomic_DNA"/>
</dbReference>
<comment type="function">
    <text evidence="8">Transfers a GMP moiety from GTP to Mo-molybdopterin (Mo-MPT) cofactor (Moco or molybdenum cofactor) to form Mo-molybdopterin guanine dinucleotide (Mo-MGD) cofactor.</text>
</comment>
<dbReference type="InterPro" id="IPR025877">
    <property type="entry name" value="MobA-like_NTP_Trfase"/>
</dbReference>
<sequence>MLKTPITAIILAGGKSTRMQGNDKGLLLLKGLPLYRHVIDKINPQVTDIIINTNRHIEQYQQSGYRVICDELDGFLGPLAGIYSGLVRSTTPWNLVVSCDTPFLPDDLVLHLQQNIADRPAAYVFDGEKSHPTILLIHRNMAEKIRSYLMQGDRKLLLFLESINAAMVNLADQKQSFININTPEELSIWNQ</sequence>
<evidence type="ECO:0000256" key="1">
    <source>
        <dbReference type="ARBA" id="ARBA00022490"/>
    </source>
</evidence>
<dbReference type="GO" id="GO:0005525">
    <property type="term" value="F:GTP binding"/>
    <property type="evidence" value="ECO:0007669"/>
    <property type="project" value="UniProtKB-UniRule"/>
</dbReference>
<name>A0A495RG52_9GAMM</name>
<comment type="subcellular location">
    <subcellularLocation>
        <location evidence="8">Cytoplasm</location>
    </subcellularLocation>
</comment>
<keyword evidence="10" id="KW-0548">Nucleotidyltransferase</keyword>
<keyword evidence="4 8" id="KW-0547">Nucleotide-binding</keyword>
<dbReference type="PANTHER" id="PTHR19136:SF81">
    <property type="entry name" value="MOLYBDENUM COFACTOR GUANYLYLTRANSFERASE"/>
    <property type="match status" value="1"/>
</dbReference>
<comment type="similarity">
    <text evidence="8">Belongs to the MobA family.</text>
</comment>
<feature type="binding site" evidence="8">
    <location>
        <begin position="11"/>
        <end position="13"/>
    </location>
    <ligand>
        <name>GTP</name>
        <dbReference type="ChEBI" id="CHEBI:37565"/>
    </ligand>
</feature>
<keyword evidence="7 8" id="KW-0501">Molybdenum cofactor biosynthesis</keyword>
<dbReference type="Pfam" id="PF12804">
    <property type="entry name" value="NTP_transf_3"/>
    <property type="match status" value="1"/>
</dbReference>
<keyword evidence="6 8" id="KW-0342">GTP-binding</keyword>
<dbReference type="GO" id="GO:1902758">
    <property type="term" value="P:bis(molybdopterin guanine dinucleotide)molybdenum biosynthetic process"/>
    <property type="evidence" value="ECO:0007669"/>
    <property type="project" value="TreeGrafter"/>
</dbReference>
<evidence type="ECO:0000256" key="5">
    <source>
        <dbReference type="ARBA" id="ARBA00022842"/>
    </source>
</evidence>
<feature type="binding site" evidence="8">
    <location>
        <position position="100"/>
    </location>
    <ligand>
        <name>GTP</name>
        <dbReference type="ChEBI" id="CHEBI:37565"/>
    </ligand>
</feature>
<dbReference type="InterPro" id="IPR029044">
    <property type="entry name" value="Nucleotide-diphossugar_trans"/>
</dbReference>
<dbReference type="PANTHER" id="PTHR19136">
    <property type="entry name" value="MOLYBDENUM COFACTOR GUANYLYLTRANSFERASE"/>
    <property type="match status" value="1"/>
</dbReference>
<feature type="binding site" evidence="8">
    <location>
        <position position="100"/>
    </location>
    <ligand>
        <name>Mg(2+)</name>
        <dbReference type="ChEBI" id="CHEBI:18420"/>
    </ligand>
</feature>
<dbReference type="OrthoDB" id="9788394at2"/>
<keyword evidence="1 8" id="KW-0963">Cytoplasm</keyword>
<comment type="cofactor">
    <cofactor evidence="8">
        <name>Mg(2+)</name>
        <dbReference type="ChEBI" id="CHEBI:18420"/>
    </cofactor>
</comment>
<protein>
    <recommendedName>
        <fullName evidence="8">Molybdenum cofactor guanylyltransferase</fullName>
        <shortName evidence="8">MoCo guanylyltransferase</shortName>
        <ecNumber evidence="8">2.7.7.77</ecNumber>
    </recommendedName>
    <alternativeName>
        <fullName evidence="8">GTP:molybdopterin guanylyltransferase</fullName>
    </alternativeName>
    <alternativeName>
        <fullName evidence="8">Mo-MPT guanylyltransferase</fullName>
    </alternativeName>
    <alternativeName>
        <fullName evidence="8">Molybdopterin guanylyltransferase</fullName>
    </alternativeName>
    <alternativeName>
        <fullName evidence="8">Molybdopterin-guanine dinucleotide synthase</fullName>
        <shortName evidence="8">MGD synthase</shortName>
    </alternativeName>
</protein>
<feature type="domain" description="MobA-like NTP transferase" evidence="9">
    <location>
        <begin position="8"/>
        <end position="157"/>
    </location>
</feature>
<keyword evidence="5 8" id="KW-0460">Magnesium</keyword>
<feature type="binding site" evidence="8">
    <location>
        <position position="52"/>
    </location>
    <ligand>
        <name>GTP</name>
        <dbReference type="ChEBI" id="CHEBI:37565"/>
    </ligand>
</feature>
<comment type="domain">
    <text evidence="8">The N-terminal domain determines nucleotide recognition and specific binding, while the C-terminal domain determines the specific binding to the target protein.</text>
</comment>
<reference evidence="10 11" key="1">
    <citation type="submission" date="2018-10" db="EMBL/GenBank/DDBJ databases">
        <title>Genomic Encyclopedia of Type Strains, Phase IV (KMG-IV): sequencing the most valuable type-strain genomes for metagenomic binning, comparative biology and taxonomic classification.</title>
        <authorList>
            <person name="Goeker M."/>
        </authorList>
    </citation>
    <scope>NUCLEOTIDE SEQUENCE [LARGE SCALE GENOMIC DNA]</scope>
    <source>
        <strain evidence="10 11">DSM 22228</strain>
    </source>
</reference>
<dbReference type="CDD" id="cd02503">
    <property type="entry name" value="MobA"/>
    <property type="match status" value="1"/>
</dbReference>
<dbReference type="AlphaFoldDB" id="A0A495RG52"/>
<comment type="catalytic activity">
    <reaction evidence="8">
        <text>Mo-molybdopterin + GTP + H(+) = Mo-molybdopterin guanine dinucleotide + diphosphate</text>
        <dbReference type="Rhea" id="RHEA:34243"/>
        <dbReference type="ChEBI" id="CHEBI:15378"/>
        <dbReference type="ChEBI" id="CHEBI:33019"/>
        <dbReference type="ChEBI" id="CHEBI:37565"/>
        <dbReference type="ChEBI" id="CHEBI:71302"/>
        <dbReference type="ChEBI" id="CHEBI:71310"/>
        <dbReference type="EC" id="2.7.7.77"/>
    </reaction>
</comment>
<feature type="binding site" evidence="8">
    <location>
        <position position="70"/>
    </location>
    <ligand>
        <name>GTP</name>
        <dbReference type="ChEBI" id="CHEBI:37565"/>
    </ligand>
</feature>